<keyword evidence="6" id="KW-1185">Reference proteome</keyword>
<dbReference type="AlphaFoldDB" id="E4TZ75"/>
<keyword evidence="3" id="KW-0574">Periplasm</keyword>
<dbReference type="Gene3D" id="2.60.450.10">
    <property type="entry name" value="Lipopolysaccharide (LPS) transport protein A like domain"/>
    <property type="match status" value="1"/>
</dbReference>
<protein>
    <submittedName>
        <fullName evidence="5">Lipopolysaccharide transport periplasmic protein LptA</fullName>
    </submittedName>
</protein>
<dbReference type="GO" id="GO:0017089">
    <property type="term" value="F:glycolipid transfer activity"/>
    <property type="evidence" value="ECO:0007669"/>
    <property type="project" value="TreeGrafter"/>
</dbReference>
<dbReference type="Pfam" id="PF03968">
    <property type="entry name" value="LptD_N"/>
    <property type="match status" value="1"/>
</dbReference>
<gene>
    <name evidence="5" type="ordered locus">Sulku_1428</name>
</gene>
<feature type="domain" description="Organic solvent tolerance-like N-terminal" evidence="4">
    <location>
        <begin position="23"/>
        <end position="131"/>
    </location>
</feature>
<keyword evidence="1" id="KW-0813">Transport</keyword>
<dbReference type="RefSeq" id="WP_013460287.1">
    <property type="nucleotide sequence ID" value="NC_014762.1"/>
</dbReference>
<evidence type="ECO:0000256" key="3">
    <source>
        <dbReference type="ARBA" id="ARBA00022764"/>
    </source>
</evidence>
<dbReference type="InterPro" id="IPR014340">
    <property type="entry name" value="LptA"/>
</dbReference>
<name>E4TZ75_SULKY</name>
<dbReference type="GO" id="GO:0015920">
    <property type="term" value="P:lipopolysaccharide transport"/>
    <property type="evidence" value="ECO:0007669"/>
    <property type="project" value="InterPro"/>
</dbReference>
<dbReference type="EMBL" id="CP002355">
    <property type="protein sequence ID" value="ADR34090.1"/>
    <property type="molecule type" value="Genomic_DNA"/>
</dbReference>
<evidence type="ECO:0000259" key="4">
    <source>
        <dbReference type="Pfam" id="PF03968"/>
    </source>
</evidence>
<dbReference type="Proteomes" id="UP000008721">
    <property type="component" value="Chromosome"/>
</dbReference>
<proteinExistence type="predicted"/>
<dbReference type="InterPro" id="IPR052037">
    <property type="entry name" value="LPS_export_LptA"/>
</dbReference>
<dbReference type="HOGENOM" id="CLU_112840_0_0_7"/>
<dbReference type="InterPro" id="IPR005653">
    <property type="entry name" value="OstA-like_N"/>
</dbReference>
<dbReference type="GO" id="GO:0009279">
    <property type="term" value="C:cell outer membrane"/>
    <property type="evidence" value="ECO:0007669"/>
    <property type="project" value="TreeGrafter"/>
</dbReference>
<dbReference type="STRING" id="709032.Sulku_1428"/>
<dbReference type="OrthoDB" id="5373249at2"/>
<dbReference type="PANTHER" id="PTHR36504:SF1">
    <property type="entry name" value="LIPOPOLYSACCHARIDE EXPORT SYSTEM PROTEIN LPTA"/>
    <property type="match status" value="1"/>
</dbReference>
<evidence type="ECO:0000313" key="5">
    <source>
        <dbReference type="EMBL" id="ADR34090.1"/>
    </source>
</evidence>
<dbReference type="eggNOG" id="COG1934">
    <property type="taxonomic scope" value="Bacteria"/>
</dbReference>
<accession>E4TZ75</accession>
<dbReference type="GO" id="GO:0030288">
    <property type="term" value="C:outer membrane-bounded periplasmic space"/>
    <property type="evidence" value="ECO:0007669"/>
    <property type="project" value="TreeGrafter"/>
</dbReference>
<evidence type="ECO:0000256" key="2">
    <source>
        <dbReference type="ARBA" id="ARBA00022729"/>
    </source>
</evidence>
<dbReference type="GO" id="GO:0001530">
    <property type="term" value="F:lipopolysaccharide binding"/>
    <property type="evidence" value="ECO:0007669"/>
    <property type="project" value="InterPro"/>
</dbReference>
<sequence length="163" mass="18478">MIPKLLFIVPLFFALSWGEELKVVSDNFKGDQQKGISVFTGDVKLTKGSDELNASKVTIFTDKDKKPVKYVAEGDVSFYIVTEMKERYKGKSQVAIYFPNENEYHFSKKVDLIRIDDYRRVKGDKVIVNTVYGQASAESANNEPVVMTFTLQEKKSKAKSSTK</sequence>
<evidence type="ECO:0000256" key="1">
    <source>
        <dbReference type="ARBA" id="ARBA00022448"/>
    </source>
</evidence>
<organism evidence="5 6">
    <name type="scientific">Sulfuricurvum kujiense (strain ATCC BAA-921 / DSM 16994 / JCM 11577 / YK-1)</name>
    <dbReference type="NCBI Taxonomy" id="709032"/>
    <lineage>
        <taxon>Bacteria</taxon>
        <taxon>Pseudomonadati</taxon>
        <taxon>Campylobacterota</taxon>
        <taxon>Epsilonproteobacteria</taxon>
        <taxon>Campylobacterales</taxon>
        <taxon>Sulfurimonadaceae</taxon>
        <taxon>Sulfuricurvum</taxon>
    </lineage>
</organism>
<dbReference type="NCBIfam" id="TIGR03002">
    <property type="entry name" value="outer_YhbN_LptA"/>
    <property type="match status" value="1"/>
</dbReference>
<reference evidence="5 6" key="1">
    <citation type="journal article" date="2012" name="Stand. Genomic Sci.">
        <title>Complete genome sequence of the sulfur compounds oxidizing chemolithoautotroph Sulfuricurvum kujiense type strain (YK-1(T)).</title>
        <authorList>
            <person name="Han C."/>
            <person name="Kotsyurbenko O."/>
            <person name="Chertkov O."/>
            <person name="Held B."/>
            <person name="Lapidus A."/>
            <person name="Nolan M."/>
            <person name="Lucas S."/>
            <person name="Hammon N."/>
            <person name="Deshpande S."/>
            <person name="Cheng J.F."/>
            <person name="Tapia R."/>
            <person name="Goodwin L.A."/>
            <person name="Pitluck S."/>
            <person name="Liolios K."/>
            <person name="Pagani I."/>
            <person name="Ivanova N."/>
            <person name="Mavromatis K."/>
            <person name="Mikhailova N."/>
            <person name="Pati A."/>
            <person name="Chen A."/>
            <person name="Palaniappan K."/>
            <person name="Land M."/>
            <person name="Hauser L."/>
            <person name="Chang Y.J."/>
            <person name="Jeffries C.D."/>
            <person name="Brambilla E.M."/>
            <person name="Rohde M."/>
            <person name="Spring S."/>
            <person name="Sikorski J."/>
            <person name="Goker M."/>
            <person name="Woyke T."/>
            <person name="Bristow J."/>
            <person name="Eisen J.A."/>
            <person name="Markowitz V."/>
            <person name="Hugenholtz P."/>
            <person name="Kyrpides N.C."/>
            <person name="Klenk H.P."/>
            <person name="Detter J.C."/>
        </authorList>
    </citation>
    <scope>NUCLEOTIDE SEQUENCE [LARGE SCALE GENOMIC DNA]</scope>
    <source>
        <strain evidence="6">ATCC BAA-921 / DSM 16994 / JCM 11577 / YK-1</strain>
    </source>
</reference>
<evidence type="ECO:0000313" key="6">
    <source>
        <dbReference type="Proteomes" id="UP000008721"/>
    </source>
</evidence>
<dbReference type="PANTHER" id="PTHR36504">
    <property type="entry name" value="LIPOPOLYSACCHARIDE EXPORT SYSTEM PROTEIN LPTA"/>
    <property type="match status" value="1"/>
</dbReference>
<keyword evidence="2" id="KW-0732">Signal</keyword>
<dbReference type="KEGG" id="sku:Sulku_1428"/>